<dbReference type="SUPFAM" id="SSF52540">
    <property type="entry name" value="P-loop containing nucleoside triphosphate hydrolases"/>
    <property type="match status" value="1"/>
</dbReference>
<keyword evidence="5 7" id="KW-0472">Membrane</keyword>
<keyword evidence="2" id="KW-0547">Nucleotide-binding</keyword>
<evidence type="ECO:0000256" key="2">
    <source>
        <dbReference type="ARBA" id="ARBA00022741"/>
    </source>
</evidence>
<evidence type="ECO:0000313" key="8">
    <source>
        <dbReference type="EMBL" id="OWK00969.1"/>
    </source>
</evidence>
<feature type="non-terminal residue" evidence="8">
    <location>
        <position position="1"/>
    </location>
</feature>
<organism evidence="8 9">
    <name type="scientific">Cervus elaphus hippelaphus</name>
    <name type="common">European red deer</name>
    <dbReference type="NCBI Taxonomy" id="46360"/>
    <lineage>
        <taxon>Eukaryota</taxon>
        <taxon>Metazoa</taxon>
        <taxon>Chordata</taxon>
        <taxon>Craniata</taxon>
        <taxon>Vertebrata</taxon>
        <taxon>Euteleostomi</taxon>
        <taxon>Mammalia</taxon>
        <taxon>Eutheria</taxon>
        <taxon>Laurasiatheria</taxon>
        <taxon>Artiodactyla</taxon>
        <taxon>Ruminantia</taxon>
        <taxon>Pecora</taxon>
        <taxon>Cervidae</taxon>
        <taxon>Cervinae</taxon>
        <taxon>Cervus</taxon>
    </lineage>
</organism>
<dbReference type="GO" id="GO:0042626">
    <property type="term" value="F:ATPase-coupled transmembrane transporter activity"/>
    <property type="evidence" value="ECO:0007669"/>
    <property type="project" value="TreeGrafter"/>
</dbReference>
<dbReference type="InterPro" id="IPR036640">
    <property type="entry name" value="ABC1_TM_sf"/>
</dbReference>
<evidence type="ECO:0000256" key="3">
    <source>
        <dbReference type="ARBA" id="ARBA00022840"/>
    </source>
</evidence>
<proteinExistence type="predicted"/>
<evidence type="ECO:0000256" key="1">
    <source>
        <dbReference type="ARBA" id="ARBA00022692"/>
    </source>
</evidence>
<feature type="region of interest" description="Disordered" evidence="6">
    <location>
        <begin position="60"/>
        <end position="82"/>
    </location>
</feature>
<feature type="compositionally biased region" description="Polar residues" evidence="6">
    <location>
        <begin position="73"/>
        <end position="82"/>
    </location>
</feature>
<name>A0A212C4N2_CEREH</name>
<evidence type="ECO:0008006" key="10">
    <source>
        <dbReference type="Google" id="ProtNLM"/>
    </source>
</evidence>
<dbReference type="PANTHER" id="PTHR24223">
    <property type="entry name" value="ATP-BINDING CASSETTE SUB-FAMILY C"/>
    <property type="match status" value="1"/>
</dbReference>
<keyword evidence="4 7" id="KW-1133">Transmembrane helix</keyword>
<dbReference type="Gene3D" id="1.20.1560.10">
    <property type="entry name" value="ABC transporter type 1, transmembrane domain"/>
    <property type="match status" value="1"/>
</dbReference>
<dbReference type="SUPFAM" id="SSF90123">
    <property type="entry name" value="ABC transporter transmembrane region"/>
    <property type="match status" value="1"/>
</dbReference>
<accession>A0A212C4N2</accession>
<sequence>CICQTLHEKITILVTHQLQYLKDASQILILKDGRIMQKGTYAEFPKSGVDFEDILLKEEKEEAELSPGPGTPSLRNRTSFESSVQSQQASEPLLKDAAHEDEDIENIQVAQSQESCLKGNIGFETYKDYFTDETHWSVITFLTLVNIAAQVAYALQDWANEQSVLHDTLFGKGNLIVTFDPVWYFTVYSVLTVGTILFGISGSLLMFYVLLKSSETVHNGMMMTILKAPVLFFDRNP</sequence>
<dbReference type="InterPro" id="IPR050173">
    <property type="entry name" value="ABC_transporter_C-like"/>
</dbReference>
<comment type="caution">
    <text evidence="8">The sequence shown here is derived from an EMBL/GenBank/DDBJ whole genome shotgun (WGS) entry which is preliminary data.</text>
</comment>
<evidence type="ECO:0000256" key="4">
    <source>
        <dbReference type="ARBA" id="ARBA00022989"/>
    </source>
</evidence>
<feature type="transmembrane region" description="Helical" evidence="7">
    <location>
        <begin position="182"/>
        <end position="211"/>
    </location>
</feature>
<feature type="transmembrane region" description="Helical" evidence="7">
    <location>
        <begin position="136"/>
        <end position="155"/>
    </location>
</feature>
<dbReference type="OrthoDB" id="6500128at2759"/>
<dbReference type="GO" id="GO:0005524">
    <property type="term" value="F:ATP binding"/>
    <property type="evidence" value="ECO:0007669"/>
    <property type="project" value="UniProtKB-KW"/>
</dbReference>
<dbReference type="Gene3D" id="3.40.50.300">
    <property type="entry name" value="P-loop containing nucleotide triphosphate hydrolases"/>
    <property type="match status" value="1"/>
</dbReference>
<gene>
    <name evidence="8" type="ORF">Celaphus_00016743</name>
</gene>
<dbReference type="Proteomes" id="UP000242450">
    <property type="component" value="Chromosome 30"/>
</dbReference>
<evidence type="ECO:0000256" key="6">
    <source>
        <dbReference type="SAM" id="MobiDB-lite"/>
    </source>
</evidence>
<reference evidence="8 9" key="1">
    <citation type="journal article" date="2018" name="Mol. Genet. Genomics">
        <title>The red deer Cervus elaphus genome CerEla1.0: sequencing, annotating, genes, and chromosomes.</title>
        <authorList>
            <person name="Bana N.A."/>
            <person name="Nyiri A."/>
            <person name="Nagy J."/>
            <person name="Frank K."/>
            <person name="Nagy T."/>
            <person name="Steger V."/>
            <person name="Schiller M."/>
            <person name="Lakatos P."/>
            <person name="Sugar L."/>
            <person name="Horn P."/>
            <person name="Barta E."/>
            <person name="Orosz L."/>
        </authorList>
    </citation>
    <scope>NUCLEOTIDE SEQUENCE [LARGE SCALE GENOMIC DNA]</scope>
    <source>
        <strain evidence="8">Hungarian</strain>
    </source>
</reference>
<dbReference type="PANTHER" id="PTHR24223:SF357">
    <property type="entry name" value="ATP-BINDING CASSETTE SUB-FAMILY C MEMBER 4"/>
    <property type="match status" value="1"/>
</dbReference>
<dbReference type="EMBL" id="MKHE01000030">
    <property type="protein sequence ID" value="OWK00969.1"/>
    <property type="molecule type" value="Genomic_DNA"/>
</dbReference>
<feature type="non-terminal residue" evidence="8">
    <location>
        <position position="237"/>
    </location>
</feature>
<keyword evidence="9" id="KW-1185">Reference proteome</keyword>
<keyword evidence="3" id="KW-0067">ATP-binding</keyword>
<protein>
    <recommendedName>
        <fullName evidence="10">ABC transmembrane type-1 domain-containing protein</fullName>
    </recommendedName>
</protein>
<dbReference type="AlphaFoldDB" id="A0A212C4N2"/>
<evidence type="ECO:0000256" key="5">
    <source>
        <dbReference type="ARBA" id="ARBA00023136"/>
    </source>
</evidence>
<evidence type="ECO:0000313" key="9">
    <source>
        <dbReference type="Proteomes" id="UP000242450"/>
    </source>
</evidence>
<evidence type="ECO:0000256" key="7">
    <source>
        <dbReference type="SAM" id="Phobius"/>
    </source>
</evidence>
<keyword evidence="1 7" id="KW-0812">Transmembrane</keyword>
<dbReference type="GO" id="GO:0005886">
    <property type="term" value="C:plasma membrane"/>
    <property type="evidence" value="ECO:0007669"/>
    <property type="project" value="TreeGrafter"/>
</dbReference>
<dbReference type="InterPro" id="IPR027417">
    <property type="entry name" value="P-loop_NTPase"/>
</dbReference>